<proteinExistence type="predicted"/>
<sequence length="83" mass="9219">MFAAIAARLIAPQKSVIEAFCVSVEEVLGMKLDPRFVSYVPSSKTLHLNATGMFKQEIKMRQDEILSNLKETIGAKNVPKLIL</sequence>
<reference evidence="1 2" key="1">
    <citation type="journal article" date="2016" name="Nat. Commun.">
        <title>Thousands of microbial genomes shed light on interconnected biogeochemical processes in an aquifer system.</title>
        <authorList>
            <person name="Anantharaman K."/>
            <person name="Brown C.T."/>
            <person name="Hug L.A."/>
            <person name="Sharon I."/>
            <person name="Castelle C.J."/>
            <person name="Probst A.J."/>
            <person name="Thomas B.C."/>
            <person name="Singh A."/>
            <person name="Wilkins M.J."/>
            <person name="Karaoz U."/>
            <person name="Brodie E.L."/>
            <person name="Williams K.H."/>
            <person name="Hubbard S.S."/>
            <person name="Banfield J.F."/>
        </authorList>
    </citation>
    <scope>NUCLEOTIDE SEQUENCE [LARGE SCALE GENOMIC DNA]</scope>
</reference>
<evidence type="ECO:0000313" key="1">
    <source>
        <dbReference type="EMBL" id="OGG61561.1"/>
    </source>
</evidence>
<gene>
    <name evidence="1" type="ORF">A3C87_02855</name>
</gene>
<organism evidence="1 2">
    <name type="scientific">Candidatus Kaiserbacteria bacterium RIFCSPHIGHO2_02_FULL_49_34</name>
    <dbReference type="NCBI Taxonomy" id="1798491"/>
    <lineage>
        <taxon>Bacteria</taxon>
        <taxon>Candidatus Kaiseribacteriota</taxon>
    </lineage>
</organism>
<dbReference type="EMBL" id="MFLE01000017">
    <property type="protein sequence ID" value="OGG61561.1"/>
    <property type="molecule type" value="Genomic_DNA"/>
</dbReference>
<accession>A0A1F6DJH4</accession>
<evidence type="ECO:0008006" key="3">
    <source>
        <dbReference type="Google" id="ProtNLM"/>
    </source>
</evidence>
<comment type="caution">
    <text evidence="1">The sequence shown here is derived from an EMBL/GenBank/DDBJ whole genome shotgun (WGS) entry which is preliminary data.</text>
</comment>
<evidence type="ECO:0000313" key="2">
    <source>
        <dbReference type="Proteomes" id="UP000176511"/>
    </source>
</evidence>
<protein>
    <recommendedName>
        <fullName evidence="3">DUF721 domain-containing protein</fullName>
    </recommendedName>
</protein>
<dbReference type="AlphaFoldDB" id="A0A1F6DJH4"/>
<dbReference type="Proteomes" id="UP000176511">
    <property type="component" value="Unassembled WGS sequence"/>
</dbReference>
<name>A0A1F6DJH4_9BACT</name>